<name>A0A8J2QP43_9NEOP</name>
<evidence type="ECO:0000313" key="3">
    <source>
        <dbReference type="Proteomes" id="UP000789524"/>
    </source>
</evidence>
<evidence type="ECO:0000256" key="1">
    <source>
        <dbReference type="SAM" id="MobiDB-lite"/>
    </source>
</evidence>
<proteinExistence type="predicted"/>
<evidence type="ECO:0000313" key="2">
    <source>
        <dbReference type="EMBL" id="CAG9562528.1"/>
    </source>
</evidence>
<organism evidence="2 3">
    <name type="scientific">Danaus chrysippus</name>
    <name type="common">African queen</name>
    <dbReference type="NCBI Taxonomy" id="151541"/>
    <lineage>
        <taxon>Eukaryota</taxon>
        <taxon>Metazoa</taxon>
        <taxon>Ecdysozoa</taxon>
        <taxon>Arthropoda</taxon>
        <taxon>Hexapoda</taxon>
        <taxon>Insecta</taxon>
        <taxon>Pterygota</taxon>
        <taxon>Neoptera</taxon>
        <taxon>Endopterygota</taxon>
        <taxon>Lepidoptera</taxon>
        <taxon>Glossata</taxon>
        <taxon>Ditrysia</taxon>
        <taxon>Papilionoidea</taxon>
        <taxon>Nymphalidae</taxon>
        <taxon>Danainae</taxon>
        <taxon>Danaini</taxon>
        <taxon>Danaina</taxon>
        <taxon>Danaus</taxon>
        <taxon>Anosia</taxon>
    </lineage>
</organism>
<sequence>MLLSPRAEWNHKQRQLEYGLSRRRYERDWRRATPQPCFINGAAVPYSVAARAPPPIERLYLPPMTSPPVAAHRPRLQHPPGPPRTPRTPPATRRHALRPLSRPLKPYNLLPCTLEFYV</sequence>
<feature type="compositionally biased region" description="Pro residues" evidence="1">
    <location>
        <begin position="77"/>
        <end position="89"/>
    </location>
</feature>
<reference evidence="2" key="1">
    <citation type="submission" date="2021-09" db="EMBL/GenBank/DDBJ databases">
        <authorList>
            <person name="Martin H S."/>
        </authorList>
    </citation>
    <scope>NUCLEOTIDE SEQUENCE</scope>
</reference>
<dbReference type="EMBL" id="CAKASE010000048">
    <property type="protein sequence ID" value="CAG9562528.1"/>
    <property type="molecule type" value="Genomic_DNA"/>
</dbReference>
<comment type="caution">
    <text evidence="2">The sequence shown here is derived from an EMBL/GenBank/DDBJ whole genome shotgun (WGS) entry which is preliminary data.</text>
</comment>
<protein>
    <submittedName>
        <fullName evidence="2">(African queen) hypothetical protein</fullName>
    </submittedName>
</protein>
<accession>A0A8J2QP43</accession>
<dbReference type="AlphaFoldDB" id="A0A8J2QP43"/>
<keyword evidence="3" id="KW-1185">Reference proteome</keyword>
<feature type="region of interest" description="Disordered" evidence="1">
    <location>
        <begin position="63"/>
        <end position="100"/>
    </location>
</feature>
<dbReference type="Proteomes" id="UP000789524">
    <property type="component" value="Unassembled WGS sequence"/>
</dbReference>
<gene>
    <name evidence="2" type="ORF">DCHRY22_LOCUS3848</name>
</gene>